<sequence length="326" mass="35492">MTQNNNNKLRILIDGTLPWDKQEGENRRLYGFVIVVLLICLLLMFVVESVTIDKPDRREQQKIPERLAQMVLEKKKEPPPPEPEPEPEPEEKKEEPEKEEPKPEEPKPEPKPEPRPDPTPELREEARATAKAKLEEDLGDSLAGLDDIGPLVSAGDGLRTGGSSEAKAERDLIGKRASGGSGGVAVAKASSGGGGGGTLSSGTVGTGKVDSKIAESGQVASTTRKGSDGKSRRTQEQLRRVFDRYAGKFNSQYQRALRSNPALQGTVVLSLVIAPSGEVTDAKIKSSQLNDPTLERRILLITKGMNFGAMNVETWKGDYKLNFFPN</sequence>
<proteinExistence type="predicted"/>
<keyword evidence="2" id="KW-0812">Transmembrane</keyword>
<comment type="caution">
    <text evidence="3">The sequence shown here is derived from an EMBL/GenBank/DDBJ whole genome shotgun (WGS) entry which is preliminary data.</text>
</comment>
<dbReference type="InterPro" id="IPR049806">
    <property type="entry name" value="MasK-like_C"/>
</dbReference>
<accession>A0A095SF96</accession>
<dbReference type="RefSeq" id="WP_035234938.1">
    <property type="nucleotide sequence ID" value="NZ_ARXV01000020.1"/>
</dbReference>
<name>A0A095SF96_9GAMM</name>
<gene>
    <name evidence="3" type="ORF">Y5S_03497</name>
</gene>
<dbReference type="Proteomes" id="UP000029444">
    <property type="component" value="Unassembled WGS sequence"/>
</dbReference>
<evidence type="ECO:0008006" key="5">
    <source>
        <dbReference type="Google" id="ProtNLM"/>
    </source>
</evidence>
<evidence type="ECO:0000313" key="4">
    <source>
        <dbReference type="Proteomes" id="UP000029444"/>
    </source>
</evidence>
<keyword evidence="2" id="KW-0472">Membrane</keyword>
<dbReference type="Gene3D" id="3.30.1150.10">
    <property type="match status" value="1"/>
</dbReference>
<dbReference type="STRING" id="1177154.Y5S_03497"/>
<dbReference type="NCBIfam" id="NF033768">
    <property type="entry name" value="myxo_SS_tail"/>
    <property type="match status" value="1"/>
</dbReference>
<organism evidence="3 4">
    <name type="scientific">Alcanivorax nanhaiticus</name>
    <dbReference type="NCBI Taxonomy" id="1177154"/>
    <lineage>
        <taxon>Bacteria</taxon>
        <taxon>Pseudomonadati</taxon>
        <taxon>Pseudomonadota</taxon>
        <taxon>Gammaproteobacteria</taxon>
        <taxon>Oceanospirillales</taxon>
        <taxon>Alcanivoracaceae</taxon>
        <taxon>Alcanivorax</taxon>
    </lineage>
</organism>
<dbReference type="PATRIC" id="fig|1177154.3.peg.3505"/>
<keyword evidence="2" id="KW-1133">Transmembrane helix</keyword>
<feature type="transmembrane region" description="Helical" evidence="2">
    <location>
        <begin position="29"/>
        <end position="47"/>
    </location>
</feature>
<keyword evidence="4" id="KW-1185">Reference proteome</keyword>
<feature type="region of interest" description="Disordered" evidence="1">
    <location>
        <begin position="71"/>
        <end position="130"/>
    </location>
</feature>
<dbReference type="eggNOG" id="COG0810">
    <property type="taxonomic scope" value="Bacteria"/>
</dbReference>
<evidence type="ECO:0000256" key="1">
    <source>
        <dbReference type="SAM" id="MobiDB-lite"/>
    </source>
</evidence>
<evidence type="ECO:0000256" key="2">
    <source>
        <dbReference type="SAM" id="Phobius"/>
    </source>
</evidence>
<dbReference type="EMBL" id="ARXV01000020">
    <property type="protein sequence ID" value="KGD63222.1"/>
    <property type="molecule type" value="Genomic_DNA"/>
</dbReference>
<dbReference type="AlphaFoldDB" id="A0A095SF96"/>
<dbReference type="OrthoDB" id="7057177at2"/>
<feature type="compositionally biased region" description="Basic and acidic residues" evidence="1">
    <location>
        <begin position="90"/>
        <end position="130"/>
    </location>
</feature>
<reference evidence="3 4" key="1">
    <citation type="submission" date="2012-09" db="EMBL/GenBank/DDBJ databases">
        <title>Genome Sequence of alkane-degrading Bacterium Alcanivorax sp. 19-m-6.</title>
        <authorList>
            <person name="Lai Q."/>
            <person name="Shao Z."/>
        </authorList>
    </citation>
    <scope>NUCLEOTIDE SEQUENCE [LARGE SCALE GENOMIC DNA]</scope>
    <source>
        <strain evidence="3 4">19-m-6</strain>
    </source>
</reference>
<protein>
    <recommendedName>
        <fullName evidence="5">Energy transducer TonB</fullName>
    </recommendedName>
</protein>
<feature type="region of interest" description="Disordered" evidence="1">
    <location>
        <begin position="174"/>
        <end position="235"/>
    </location>
</feature>
<evidence type="ECO:0000313" key="3">
    <source>
        <dbReference type="EMBL" id="KGD63222.1"/>
    </source>
</evidence>
<feature type="compositionally biased region" description="Basic and acidic residues" evidence="1">
    <location>
        <begin position="225"/>
        <end position="235"/>
    </location>
</feature>